<sequence>MACNSTDLTSLRIGDDTVERTDNFRYLGSVLDASGNINRNMMARISVAWAKWREVTSVICDLNMTVKLKGQVYKTIIRPVLTYGRGVAGAGATPSVVACHGDEHAAVDVWRHAERPCTEYIHPRQPPCP</sequence>
<organism evidence="1 2">
    <name type="scientific">Parnassius apollo</name>
    <name type="common">Apollo butterfly</name>
    <name type="synonym">Papilio apollo</name>
    <dbReference type="NCBI Taxonomy" id="110799"/>
    <lineage>
        <taxon>Eukaryota</taxon>
        <taxon>Metazoa</taxon>
        <taxon>Ecdysozoa</taxon>
        <taxon>Arthropoda</taxon>
        <taxon>Hexapoda</taxon>
        <taxon>Insecta</taxon>
        <taxon>Pterygota</taxon>
        <taxon>Neoptera</taxon>
        <taxon>Endopterygota</taxon>
        <taxon>Lepidoptera</taxon>
        <taxon>Glossata</taxon>
        <taxon>Ditrysia</taxon>
        <taxon>Papilionoidea</taxon>
        <taxon>Papilionidae</taxon>
        <taxon>Parnassiinae</taxon>
        <taxon>Parnassini</taxon>
        <taxon>Parnassius</taxon>
        <taxon>Parnassius</taxon>
    </lineage>
</organism>
<reference evidence="1" key="1">
    <citation type="submission" date="2021-04" db="EMBL/GenBank/DDBJ databases">
        <authorList>
            <person name="Tunstrom K."/>
        </authorList>
    </citation>
    <scope>NUCLEOTIDE SEQUENCE</scope>
</reference>
<dbReference type="AlphaFoldDB" id="A0A8S3Y8W8"/>
<dbReference type="EMBL" id="CAJQZP010001571">
    <property type="protein sequence ID" value="CAG5054815.1"/>
    <property type="molecule type" value="Genomic_DNA"/>
</dbReference>
<dbReference type="PANTHER" id="PTHR47027:SF20">
    <property type="entry name" value="REVERSE TRANSCRIPTASE-LIKE PROTEIN WITH RNA-DIRECTED DNA POLYMERASE DOMAIN"/>
    <property type="match status" value="1"/>
</dbReference>
<comment type="caution">
    <text evidence="1">The sequence shown here is derived from an EMBL/GenBank/DDBJ whole genome shotgun (WGS) entry which is preliminary data.</text>
</comment>
<protein>
    <submittedName>
        <fullName evidence="1">(apollo) hypothetical protein</fullName>
    </submittedName>
</protein>
<evidence type="ECO:0000313" key="2">
    <source>
        <dbReference type="Proteomes" id="UP000691718"/>
    </source>
</evidence>
<dbReference type="PANTHER" id="PTHR47027">
    <property type="entry name" value="REVERSE TRANSCRIPTASE DOMAIN-CONTAINING PROTEIN"/>
    <property type="match status" value="1"/>
</dbReference>
<dbReference type="OrthoDB" id="424543at2759"/>
<dbReference type="Proteomes" id="UP000691718">
    <property type="component" value="Unassembled WGS sequence"/>
</dbReference>
<evidence type="ECO:0000313" key="1">
    <source>
        <dbReference type="EMBL" id="CAG5054815.1"/>
    </source>
</evidence>
<name>A0A8S3Y8W8_PARAO</name>
<accession>A0A8S3Y8W8</accession>
<keyword evidence="2" id="KW-1185">Reference proteome</keyword>
<gene>
    <name evidence="1" type="ORF">PAPOLLO_LOCUS26071</name>
</gene>
<proteinExistence type="predicted"/>